<proteinExistence type="predicted"/>
<dbReference type="Proteomes" id="UP001583172">
    <property type="component" value="Unassembled WGS sequence"/>
</dbReference>
<name>A0ABR3VCN4_HUMIN</name>
<comment type="caution">
    <text evidence="2">The sequence shown here is derived from an EMBL/GenBank/DDBJ whole genome shotgun (WGS) entry which is preliminary data.</text>
</comment>
<sequence>MTTAEAPKPQTPMQQELEQQREQQDGVVVTRQPASEPRMDINNAQDENLRLRGGARICCCDVGCHAHNCHPRMWCSCCNGMFTFSK</sequence>
<feature type="region of interest" description="Disordered" evidence="1">
    <location>
        <begin position="1"/>
        <end position="41"/>
    </location>
</feature>
<gene>
    <name evidence="2" type="ORF">VTJ49DRAFT_1286</name>
</gene>
<accession>A0ABR3VCN4</accession>
<evidence type="ECO:0000313" key="3">
    <source>
        <dbReference type="Proteomes" id="UP001583172"/>
    </source>
</evidence>
<organism evidence="2 3">
    <name type="scientific">Humicola insolens</name>
    <name type="common">Soft-rot fungus</name>
    <dbReference type="NCBI Taxonomy" id="85995"/>
    <lineage>
        <taxon>Eukaryota</taxon>
        <taxon>Fungi</taxon>
        <taxon>Dikarya</taxon>
        <taxon>Ascomycota</taxon>
        <taxon>Pezizomycotina</taxon>
        <taxon>Sordariomycetes</taxon>
        <taxon>Sordariomycetidae</taxon>
        <taxon>Sordariales</taxon>
        <taxon>Chaetomiaceae</taxon>
        <taxon>Mycothermus</taxon>
    </lineage>
</organism>
<reference evidence="2 3" key="1">
    <citation type="journal article" date="2024" name="Commun. Biol.">
        <title>Comparative genomic analysis of thermophilic fungi reveals convergent evolutionary adaptations and gene losses.</title>
        <authorList>
            <person name="Steindorff A.S."/>
            <person name="Aguilar-Pontes M.V."/>
            <person name="Robinson A.J."/>
            <person name="Andreopoulos B."/>
            <person name="LaButti K."/>
            <person name="Kuo A."/>
            <person name="Mondo S."/>
            <person name="Riley R."/>
            <person name="Otillar R."/>
            <person name="Haridas S."/>
            <person name="Lipzen A."/>
            <person name="Grimwood J."/>
            <person name="Schmutz J."/>
            <person name="Clum A."/>
            <person name="Reid I.D."/>
            <person name="Moisan M.C."/>
            <person name="Butler G."/>
            <person name="Nguyen T.T.M."/>
            <person name="Dewar K."/>
            <person name="Conant G."/>
            <person name="Drula E."/>
            <person name="Henrissat B."/>
            <person name="Hansel C."/>
            <person name="Singer S."/>
            <person name="Hutchinson M.I."/>
            <person name="de Vries R.P."/>
            <person name="Natvig D.O."/>
            <person name="Powell A.J."/>
            <person name="Tsang A."/>
            <person name="Grigoriev I.V."/>
        </authorList>
    </citation>
    <scope>NUCLEOTIDE SEQUENCE [LARGE SCALE GENOMIC DNA]</scope>
    <source>
        <strain evidence="2 3">CBS 620.91</strain>
    </source>
</reference>
<dbReference type="EMBL" id="JAZGSY010000147">
    <property type="protein sequence ID" value="KAL1839625.1"/>
    <property type="molecule type" value="Genomic_DNA"/>
</dbReference>
<protein>
    <submittedName>
        <fullName evidence="2">Uncharacterized protein</fullName>
    </submittedName>
</protein>
<evidence type="ECO:0000256" key="1">
    <source>
        <dbReference type="SAM" id="MobiDB-lite"/>
    </source>
</evidence>
<evidence type="ECO:0000313" key="2">
    <source>
        <dbReference type="EMBL" id="KAL1839625.1"/>
    </source>
</evidence>
<keyword evidence="3" id="KW-1185">Reference proteome</keyword>